<dbReference type="InterPro" id="IPR029044">
    <property type="entry name" value="Nucleotide-diphossugar_trans"/>
</dbReference>
<dbReference type="GO" id="GO:0085029">
    <property type="term" value="P:extracellular matrix assembly"/>
    <property type="evidence" value="ECO:0007669"/>
    <property type="project" value="TreeGrafter"/>
</dbReference>
<evidence type="ECO:0000256" key="12">
    <source>
        <dbReference type="ARBA" id="ARBA00043237"/>
    </source>
</evidence>
<dbReference type="PANTHER" id="PTHR22913:SF12">
    <property type="entry name" value="MANNURONAN SYNTHASE"/>
    <property type="match status" value="1"/>
</dbReference>
<dbReference type="Pfam" id="PF00535">
    <property type="entry name" value="Glycos_transf_2"/>
    <property type="match status" value="1"/>
</dbReference>
<dbReference type="InterPro" id="IPR001173">
    <property type="entry name" value="Glyco_trans_2-like"/>
</dbReference>
<evidence type="ECO:0000256" key="8">
    <source>
        <dbReference type="ARBA" id="ARBA00023136"/>
    </source>
</evidence>
<dbReference type="EMBL" id="OBQK01000001">
    <property type="protein sequence ID" value="SOC52203.1"/>
    <property type="molecule type" value="Genomic_DNA"/>
</dbReference>
<comment type="subcellular location">
    <subcellularLocation>
        <location evidence="1">Cell membrane</location>
    </subcellularLocation>
</comment>
<keyword evidence="8 16" id="KW-0472">Membrane</keyword>
<comment type="catalytic activity">
    <reaction evidence="14">
        <text>N-acetyl-beta-D-glucosaminyl-(1-&gt;4)-[hyaluronan](n) + UDP-alpha-D-glucuronate = [hyaluronan](n+1) + UDP + H(+)</text>
        <dbReference type="Rhea" id="RHEA:12528"/>
        <dbReference type="Rhea" id="RHEA-COMP:12585"/>
        <dbReference type="Rhea" id="RHEA-COMP:12587"/>
        <dbReference type="ChEBI" id="CHEBI:15378"/>
        <dbReference type="ChEBI" id="CHEBI:58052"/>
        <dbReference type="ChEBI" id="CHEBI:58223"/>
        <dbReference type="ChEBI" id="CHEBI:132153"/>
        <dbReference type="ChEBI" id="CHEBI:132154"/>
        <dbReference type="EC" id="2.4.1.212"/>
    </reaction>
</comment>
<feature type="domain" description="Glycosyltransferase 2-like" evidence="17">
    <location>
        <begin position="85"/>
        <end position="252"/>
    </location>
</feature>
<evidence type="ECO:0000256" key="15">
    <source>
        <dbReference type="SAM" id="MobiDB-lite"/>
    </source>
</evidence>
<dbReference type="EC" id="2.4.1.212" evidence="4"/>
<evidence type="ECO:0000256" key="5">
    <source>
        <dbReference type="ARBA" id="ARBA00022475"/>
    </source>
</evidence>
<dbReference type="GO" id="GO:0030213">
    <property type="term" value="P:hyaluronan biosynthetic process"/>
    <property type="evidence" value="ECO:0007669"/>
    <property type="project" value="TreeGrafter"/>
</dbReference>
<evidence type="ECO:0000256" key="10">
    <source>
        <dbReference type="ARBA" id="ARBA00040508"/>
    </source>
</evidence>
<feature type="transmembrane region" description="Helical" evidence="16">
    <location>
        <begin position="51"/>
        <end position="69"/>
    </location>
</feature>
<dbReference type="Gene3D" id="3.90.550.10">
    <property type="entry name" value="Spore Coat Polysaccharide Biosynthesis Protein SpsA, Chain A"/>
    <property type="match status" value="1"/>
</dbReference>
<name>A0A285VDZ3_9MICO</name>
<evidence type="ECO:0000256" key="7">
    <source>
        <dbReference type="ARBA" id="ARBA00022679"/>
    </source>
</evidence>
<keyword evidence="7" id="KW-0808">Transferase</keyword>
<keyword evidence="16" id="KW-0812">Transmembrane</keyword>
<reference evidence="19" key="1">
    <citation type="submission" date="2017-08" db="EMBL/GenBank/DDBJ databases">
        <authorList>
            <person name="Varghese N."/>
            <person name="Submissions S."/>
        </authorList>
    </citation>
    <scope>NUCLEOTIDE SEQUENCE [LARGE SCALE GENOMIC DNA]</scope>
    <source>
        <strain evidence="19">USBA17B2</strain>
    </source>
</reference>
<feature type="region of interest" description="Disordered" evidence="15">
    <location>
        <begin position="452"/>
        <end position="476"/>
    </location>
</feature>
<evidence type="ECO:0000256" key="6">
    <source>
        <dbReference type="ARBA" id="ARBA00022676"/>
    </source>
</evidence>
<proteinExistence type="inferred from homology"/>
<evidence type="ECO:0000256" key="4">
    <source>
        <dbReference type="ARBA" id="ARBA00012207"/>
    </source>
</evidence>
<keyword evidence="16" id="KW-1133">Transmembrane helix</keyword>
<keyword evidence="5" id="KW-1003">Cell membrane</keyword>
<accession>A0A285VDZ3</accession>
<gene>
    <name evidence="18" type="ORF">SAMN05421879_101448</name>
</gene>
<feature type="transmembrane region" description="Helical" evidence="16">
    <location>
        <begin position="402"/>
        <end position="423"/>
    </location>
</feature>
<comment type="catalytic activity">
    <reaction evidence="13">
        <text>[hyaluronan](n) + UDP-N-acetyl-alpha-D-glucosamine = N-acetyl-beta-D-glucosaminyl-(1-&gt;4)-[hyaluronan](n) + UDP + H(+)</text>
        <dbReference type="Rhea" id="RHEA:20465"/>
        <dbReference type="Rhea" id="RHEA-COMP:12583"/>
        <dbReference type="Rhea" id="RHEA-COMP:12585"/>
        <dbReference type="ChEBI" id="CHEBI:15378"/>
        <dbReference type="ChEBI" id="CHEBI:57705"/>
        <dbReference type="ChEBI" id="CHEBI:58223"/>
        <dbReference type="ChEBI" id="CHEBI:132153"/>
        <dbReference type="ChEBI" id="CHEBI:132154"/>
        <dbReference type="EC" id="2.4.1.212"/>
    </reaction>
</comment>
<keyword evidence="19" id="KW-1185">Reference proteome</keyword>
<evidence type="ECO:0000313" key="18">
    <source>
        <dbReference type="EMBL" id="SOC52203.1"/>
    </source>
</evidence>
<dbReference type="AlphaFoldDB" id="A0A285VDZ3"/>
<dbReference type="RefSeq" id="WP_097186633.1">
    <property type="nucleotide sequence ID" value="NZ_OBQK01000001.1"/>
</dbReference>
<dbReference type="SUPFAM" id="SSF53448">
    <property type="entry name" value="Nucleotide-diphospho-sugar transferases"/>
    <property type="match status" value="1"/>
</dbReference>
<evidence type="ECO:0000256" key="1">
    <source>
        <dbReference type="ARBA" id="ARBA00004236"/>
    </source>
</evidence>
<evidence type="ECO:0000256" key="11">
    <source>
        <dbReference type="ARBA" id="ARBA00042148"/>
    </source>
</evidence>
<evidence type="ECO:0000256" key="2">
    <source>
        <dbReference type="ARBA" id="ARBA00004698"/>
    </source>
</evidence>
<comment type="similarity">
    <text evidence="3">Belongs to the NodC/HAS family.</text>
</comment>
<evidence type="ECO:0000256" key="3">
    <source>
        <dbReference type="ARBA" id="ARBA00006782"/>
    </source>
</evidence>
<evidence type="ECO:0000313" key="19">
    <source>
        <dbReference type="Proteomes" id="UP000219688"/>
    </source>
</evidence>
<evidence type="ECO:0000259" key="17">
    <source>
        <dbReference type="Pfam" id="PF00535"/>
    </source>
</evidence>
<sequence>MALRAPRRPSSSRPEAVTTYVKRNPLLAVFIFATCVWLVLGFWNGHGVASYYGWAVFAILGTKLGLSLIPPRQWDPAPADLRVGVVITAYNEDPSYLSACLDSLLAQTRPADRIIVVDDCSTNLEGHRLAQRYARSHPSVTPVRHTANAGKRQALATGFDELQGQVDVFLCVDSDTILEINAVEEGLAPFSDPRTTATTGVVVVANHESNLLTRLIDVRYINAFVGERAAYSRLGSVLCVCGSLAFYRADVVLRHLDEFLEQTFLGQVATVGDDRHLTNWCLTEGRVVLAENAIAHTAAPQRWGHYIRQQTRWGRSFFRESLWVLRHRSPRILAWWLTLVELAQWLVFSSILVYIVIVHPLITGYFLLGEYLLFVAVMAMARSVRYFDVKRVNQSRSSRLHSFMVTPVYGYLAIFVMAPLRLWSLLTLRTSVWGTRDKGVEVRASSVSSTLRTAGRPAEVPDPRIDGPEVPVGTAPGLVSDARDTRRAVAV</sequence>
<keyword evidence="6" id="KW-0328">Glycosyltransferase</keyword>
<dbReference type="GO" id="GO:0005886">
    <property type="term" value="C:plasma membrane"/>
    <property type="evidence" value="ECO:0007669"/>
    <property type="project" value="UniProtKB-SubCell"/>
</dbReference>
<evidence type="ECO:0000256" key="9">
    <source>
        <dbReference type="ARBA" id="ARBA00037408"/>
    </source>
</evidence>
<dbReference type="GO" id="GO:0050501">
    <property type="term" value="F:hyaluronan synthase activity"/>
    <property type="evidence" value="ECO:0007669"/>
    <property type="project" value="UniProtKB-EC"/>
</dbReference>
<dbReference type="PANTHER" id="PTHR22913">
    <property type="entry name" value="HYALURONAN SYNTHASE"/>
    <property type="match status" value="1"/>
</dbReference>
<evidence type="ECO:0000256" key="13">
    <source>
        <dbReference type="ARBA" id="ARBA00047709"/>
    </source>
</evidence>
<protein>
    <recommendedName>
        <fullName evidence="10">Hyaluronan synthase</fullName>
        <ecNumber evidence="4">2.4.1.212</ecNumber>
    </recommendedName>
    <alternativeName>
        <fullName evidence="12">Hyaluronate synthase</fullName>
    </alternativeName>
    <alternativeName>
        <fullName evidence="11">Hyaluronic acid synthase</fullName>
    </alternativeName>
</protein>
<feature type="transmembrane region" description="Helical" evidence="16">
    <location>
        <begin position="362"/>
        <end position="381"/>
    </location>
</feature>
<comment type="function">
    <text evidence="9">Glycosaminoglycan synthesis. The hyaluronic acid capsule is involved in the pathogenicity of group A Streptococci; it may be the major virulence determinant.</text>
</comment>
<dbReference type="Proteomes" id="UP000219688">
    <property type="component" value="Unassembled WGS sequence"/>
</dbReference>
<organism evidence="18 19">
    <name type="scientific">Ornithinimicrobium cerasi</name>
    <dbReference type="NCBI Taxonomy" id="2248773"/>
    <lineage>
        <taxon>Bacteria</taxon>
        <taxon>Bacillati</taxon>
        <taxon>Actinomycetota</taxon>
        <taxon>Actinomycetes</taxon>
        <taxon>Micrococcales</taxon>
        <taxon>Ornithinimicrobiaceae</taxon>
        <taxon>Ornithinimicrobium</taxon>
    </lineage>
</organism>
<feature type="transmembrane region" description="Helical" evidence="16">
    <location>
        <begin position="26"/>
        <end position="45"/>
    </location>
</feature>
<evidence type="ECO:0000256" key="16">
    <source>
        <dbReference type="SAM" id="Phobius"/>
    </source>
</evidence>
<comment type="pathway">
    <text evidence="2">Glycan biosynthesis; hyaluronan biosynthesis.</text>
</comment>
<evidence type="ECO:0000256" key="14">
    <source>
        <dbReference type="ARBA" id="ARBA00048168"/>
    </source>
</evidence>
<feature type="transmembrane region" description="Helical" evidence="16">
    <location>
        <begin position="333"/>
        <end position="356"/>
    </location>
</feature>